<dbReference type="STRING" id="59374.FSU_1622"/>
<protein>
    <submittedName>
        <fullName evidence="2">Uncharacterized protein</fullName>
    </submittedName>
</protein>
<evidence type="ECO:0000256" key="1">
    <source>
        <dbReference type="SAM" id="Phobius"/>
    </source>
</evidence>
<name>D9SAQ5_FIBSS</name>
<organism evidence="2 3">
    <name type="scientific">Fibrobacter succinogenes (strain ATCC 19169 / S85)</name>
    <dbReference type="NCBI Taxonomy" id="59374"/>
    <lineage>
        <taxon>Bacteria</taxon>
        <taxon>Pseudomonadati</taxon>
        <taxon>Fibrobacterota</taxon>
        <taxon>Fibrobacteria</taxon>
        <taxon>Fibrobacterales</taxon>
        <taxon>Fibrobacteraceae</taxon>
        <taxon>Fibrobacter</taxon>
    </lineage>
</organism>
<gene>
    <name evidence="2" type="ordered locus">FSU_1622</name>
</gene>
<accession>D9SAQ5</accession>
<dbReference type="KEGG" id="fsc:FSU_1622"/>
<dbReference type="AlphaFoldDB" id="D9SAQ5"/>
<dbReference type="EMBL" id="CP002158">
    <property type="protein sequence ID" value="ADL25098.1"/>
    <property type="molecule type" value="Genomic_DNA"/>
</dbReference>
<keyword evidence="1" id="KW-0472">Membrane</keyword>
<proteinExistence type="predicted"/>
<keyword evidence="1" id="KW-1133">Transmembrane helix</keyword>
<reference evidence="3" key="1">
    <citation type="submission" date="2010-08" db="EMBL/GenBank/DDBJ databases">
        <title>Complete sequence of Fibrobacter succinogenes subsp. succinogenes S85.</title>
        <authorList>
            <person name="Durkin A.S."/>
            <person name="Nelson K.E."/>
            <person name="Morrison M."/>
            <person name="Forsberg C.W."/>
            <person name="Wilson D.B."/>
            <person name="Russell J.B."/>
            <person name="Cann I.K.O."/>
            <person name="Mackie R.I."/>
            <person name="White B.A."/>
        </authorList>
    </citation>
    <scope>NUCLEOTIDE SEQUENCE [LARGE SCALE GENOMIC DNA]</scope>
    <source>
        <strain evidence="3">ATCC 19169 / S85</strain>
    </source>
</reference>
<evidence type="ECO:0000313" key="3">
    <source>
        <dbReference type="Proteomes" id="UP000000517"/>
    </source>
</evidence>
<keyword evidence="1" id="KW-0812">Transmembrane</keyword>
<feature type="transmembrane region" description="Helical" evidence="1">
    <location>
        <begin position="7"/>
        <end position="27"/>
    </location>
</feature>
<dbReference type="Proteomes" id="UP000000517">
    <property type="component" value="Chromosome"/>
</dbReference>
<evidence type="ECO:0000313" key="2">
    <source>
        <dbReference type="EMBL" id="ADL25098.1"/>
    </source>
</evidence>
<dbReference type="HOGENOM" id="CLU_564691_0_0_0"/>
<sequence>MGGRHSGLLFFLQFFVEMIFEVVSLYFTDKFWNIMGVVFMFERNHGYVLAMLASISVLPFAACSDDAGSNPMPVAAGSSAIESSATESSSSETFSNPISSSDVASSRSEISSASRIVNLTQLSKCDAHNEGAVDSIWNGNAKYGFTINYYKCEKGNWYEAEPVAACDTAGVSVGSLCNVHISEGGFYCCGDRWGKCYEYVGNGIWNESECLKAPAKECNAENEWDTGKITYSNGYTAYYQCLHVVHSDLGGAHDEGIVWELVDEVVYNCTTSKTVEGDSCSFESQGEKQYYLFEDGYWYESNFDPKLGACPIREYAYYRQRFKESDGAFYYCDEGKWKPTKLIPQQYTDPRKKGLTDEEYDVLDLPKEASVNDRAAGLLEDCWDKDVLLAQKLEHNYDIGFQYSYCLPQNYYRYREDGTWTLETTDEEIADELLHNTVCSKSEDPQSVRDTIPASRYRLSRVVGCKDNSIVRISFIYPEKKAQ</sequence>